<dbReference type="EMBL" id="LFVU01000027">
    <property type="protein sequence ID" value="KMT21345.1"/>
    <property type="molecule type" value="Genomic_DNA"/>
</dbReference>
<dbReference type="AlphaFoldDB" id="A0A0J8D5B2"/>
<feature type="compositionally biased region" description="Basic and acidic residues" evidence="1">
    <location>
        <begin position="124"/>
        <end position="136"/>
    </location>
</feature>
<reference evidence="3 4" key="1">
    <citation type="submission" date="2015-06" db="EMBL/GenBank/DDBJ databases">
        <title>Draft genome sequence of the purine-degrading Clostridium cylindrosporum HC-1 (DSM 605).</title>
        <authorList>
            <person name="Poehlein A."/>
            <person name="Schiel-Bengelsdorf B."/>
            <person name="Bengelsdorf F."/>
            <person name="Daniel R."/>
            <person name="Duerre P."/>
        </authorList>
    </citation>
    <scope>NUCLEOTIDE SEQUENCE [LARGE SCALE GENOMIC DNA]</scope>
    <source>
        <strain evidence="3 4">DSM 605</strain>
    </source>
</reference>
<keyword evidence="2" id="KW-0812">Transmembrane</keyword>
<dbReference type="OrthoDB" id="1634070at2"/>
<evidence type="ECO:0000256" key="2">
    <source>
        <dbReference type="SAM" id="Phobius"/>
    </source>
</evidence>
<dbReference type="RefSeq" id="WP_048570788.1">
    <property type="nucleotide sequence ID" value="NZ_LFVU01000027.1"/>
</dbReference>
<dbReference type="STRING" id="1121307.CLCY_2c01050"/>
<dbReference type="NCBIfam" id="TIGR02830">
    <property type="entry name" value="spore_III_AG"/>
    <property type="match status" value="1"/>
</dbReference>
<name>A0A0J8D5B2_CLOCY</name>
<feature type="region of interest" description="Disordered" evidence="1">
    <location>
        <begin position="55"/>
        <end position="78"/>
    </location>
</feature>
<evidence type="ECO:0000313" key="3">
    <source>
        <dbReference type="EMBL" id="KMT21345.1"/>
    </source>
</evidence>
<evidence type="ECO:0000256" key="1">
    <source>
        <dbReference type="SAM" id="MobiDB-lite"/>
    </source>
</evidence>
<accession>A0A0J8D5B2</accession>
<feature type="region of interest" description="Disordered" evidence="1">
    <location>
        <begin position="118"/>
        <end position="138"/>
    </location>
</feature>
<keyword evidence="2" id="KW-0472">Membrane</keyword>
<comment type="caution">
    <text evidence="3">The sequence shown here is derived from an EMBL/GenBank/DDBJ whole genome shotgun (WGS) entry which is preliminary data.</text>
</comment>
<proteinExistence type="predicted"/>
<dbReference type="InterPro" id="IPR014195">
    <property type="entry name" value="Spore_III_AG"/>
</dbReference>
<dbReference type="PATRIC" id="fig|1121307.3.peg.962"/>
<dbReference type="Proteomes" id="UP000036756">
    <property type="component" value="Unassembled WGS sequence"/>
</dbReference>
<keyword evidence="2" id="KW-1133">Transmembrane helix</keyword>
<sequence length="212" mass="23000">MKFKEILEKWFKDPKKFLTNIAVAFLIGVLLLIIGDVTGSLFNFKKDKSNAEKLPKETVQKEDDAEVEVSSNSQSFPGAKDYEEKLKRDLADSLIQIQGVGKVDVMIYFQGSSESIPAVNSTDTNKKTDEKDKEGGTRTITESSKTSTVVTAGDSSGNKALIVKEIRPSIGGVMIVAEGAVNSSIKEEVTNAVKTLLNLPANKVVVSPMKKS</sequence>
<gene>
    <name evidence="3" type="primary">spoIIIAG</name>
    <name evidence="3" type="ORF">CLCY_2c01050</name>
</gene>
<feature type="transmembrane region" description="Helical" evidence="2">
    <location>
        <begin position="21"/>
        <end position="42"/>
    </location>
</feature>
<keyword evidence="4" id="KW-1185">Reference proteome</keyword>
<organism evidence="3 4">
    <name type="scientific">Clostridium cylindrosporum DSM 605</name>
    <dbReference type="NCBI Taxonomy" id="1121307"/>
    <lineage>
        <taxon>Bacteria</taxon>
        <taxon>Bacillati</taxon>
        <taxon>Bacillota</taxon>
        <taxon>Clostridia</taxon>
        <taxon>Eubacteriales</taxon>
        <taxon>Clostridiaceae</taxon>
        <taxon>Clostridium</taxon>
    </lineage>
</organism>
<evidence type="ECO:0000313" key="4">
    <source>
        <dbReference type="Proteomes" id="UP000036756"/>
    </source>
</evidence>
<protein>
    <submittedName>
        <fullName evidence="3">Stage III sporulation protein AG</fullName>
    </submittedName>
</protein>